<keyword evidence="3" id="KW-1185">Reference proteome</keyword>
<feature type="transmembrane region" description="Helical" evidence="1">
    <location>
        <begin position="37"/>
        <end position="59"/>
    </location>
</feature>
<proteinExistence type="predicted"/>
<organism evidence="2 3">
    <name type="scientific">Anaerobranca californiensis DSM 14826</name>
    <dbReference type="NCBI Taxonomy" id="1120989"/>
    <lineage>
        <taxon>Bacteria</taxon>
        <taxon>Bacillati</taxon>
        <taxon>Bacillota</taxon>
        <taxon>Clostridia</taxon>
        <taxon>Eubacteriales</taxon>
        <taxon>Proteinivoracaceae</taxon>
        <taxon>Anaerobranca</taxon>
    </lineage>
</organism>
<protein>
    <recommendedName>
        <fullName evidence="4">YIEGIA protein</fullName>
    </recommendedName>
</protein>
<dbReference type="InterPro" id="IPR025918">
    <property type="entry name" value="YIEGIA"/>
</dbReference>
<keyword evidence="1" id="KW-1133">Transmembrane helix</keyword>
<evidence type="ECO:0000256" key="1">
    <source>
        <dbReference type="SAM" id="Phobius"/>
    </source>
</evidence>
<evidence type="ECO:0000313" key="2">
    <source>
        <dbReference type="EMBL" id="SHJ91485.1"/>
    </source>
</evidence>
<dbReference type="AlphaFoldDB" id="A0A1M6N6W7"/>
<reference evidence="3" key="1">
    <citation type="submission" date="2016-11" db="EMBL/GenBank/DDBJ databases">
        <authorList>
            <person name="Varghese N."/>
            <person name="Submissions S."/>
        </authorList>
    </citation>
    <scope>NUCLEOTIDE SEQUENCE [LARGE SCALE GENOMIC DNA]</scope>
    <source>
        <strain evidence="3">DSM 14826</strain>
    </source>
</reference>
<feature type="transmembrane region" description="Helical" evidence="1">
    <location>
        <begin position="114"/>
        <end position="131"/>
    </location>
</feature>
<feature type="transmembrane region" description="Helical" evidence="1">
    <location>
        <begin position="137"/>
        <end position="156"/>
    </location>
</feature>
<dbReference type="EMBL" id="FRAI01000009">
    <property type="protein sequence ID" value="SHJ91485.1"/>
    <property type="molecule type" value="Genomic_DNA"/>
</dbReference>
<keyword evidence="1" id="KW-0812">Transmembrane</keyword>
<dbReference type="Pfam" id="PF14045">
    <property type="entry name" value="YIEGIA"/>
    <property type="match status" value="1"/>
</dbReference>
<dbReference type="RefSeq" id="WP_072906862.1">
    <property type="nucleotide sequence ID" value="NZ_FRAI01000009.1"/>
</dbReference>
<gene>
    <name evidence="2" type="ORF">SAMN02745227_01036</name>
</gene>
<keyword evidence="1" id="KW-0472">Membrane</keyword>
<accession>A0A1M6N6W7</accession>
<evidence type="ECO:0000313" key="3">
    <source>
        <dbReference type="Proteomes" id="UP000243547"/>
    </source>
</evidence>
<evidence type="ECO:0008006" key="4">
    <source>
        <dbReference type="Google" id="ProtNLM"/>
    </source>
</evidence>
<dbReference type="OrthoDB" id="1846546at2"/>
<feature type="transmembrane region" description="Helical" evidence="1">
    <location>
        <begin position="7"/>
        <end position="25"/>
    </location>
</feature>
<dbReference type="STRING" id="1120989.SAMN02745227_01036"/>
<sequence length="309" mass="34373">MKNHLEIIFFTTIVGTIARLIMLRLDYRQYPTYPHGAITHLSLGFIAAALGSVAIPALIEQEYTAVTFLALAAQQFREIRNMERETLSKLEPSELVPRGDEFIEGIARAFEARNYLVILIAIFTSAATWLLNLRFGLFWAILGGLAFSVILLFFAIRYMEGKRISDIADVDEGKIHFKEANLFVDDIQIMNLGLEEAKEIILKRGLAVVIRPKDKDGVPILANVGQRQAIAHIAATLLGIYKETDSAEFTPLVRRNLETGAVALILVPTHGVMEDLIDAVERTPVLESAIAKPSRAGIYNNKGKESNKR</sequence>
<dbReference type="Proteomes" id="UP000243547">
    <property type="component" value="Unassembled WGS sequence"/>
</dbReference>
<name>A0A1M6N6W7_9FIRM</name>